<evidence type="ECO:0000313" key="3">
    <source>
        <dbReference type="Proteomes" id="UP000078546"/>
    </source>
</evidence>
<evidence type="ECO:0000256" key="1">
    <source>
        <dbReference type="SAM" id="Phobius"/>
    </source>
</evidence>
<name>A0A1A8XDM3_PLAOA</name>
<gene>
    <name evidence="2" type="ORF">POVCU1_071290</name>
</gene>
<accession>A0A1A8XDM3</accession>
<reference evidence="3" key="1">
    <citation type="submission" date="2016-05" db="EMBL/GenBank/DDBJ databases">
        <authorList>
            <person name="Naeem Raeece"/>
        </authorList>
    </citation>
    <scope>NUCLEOTIDE SEQUENCE [LARGE SCALE GENOMIC DNA]</scope>
</reference>
<dbReference type="EMBL" id="FLQV01002919">
    <property type="protein sequence ID" value="SBT01957.1"/>
    <property type="molecule type" value="Genomic_DNA"/>
</dbReference>
<dbReference type="Pfam" id="PF05795">
    <property type="entry name" value="Plasmodium_Vir"/>
    <property type="match status" value="2"/>
</dbReference>
<keyword evidence="1" id="KW-0812">Transmembrane</keyword>
<dbReference type="Proteomes" id="UP000078546">
    <property type="component" value="Unassembled WGS sequence"/>
</dbReference>
<dbReference type="InterPro" id="IPR008780">
    <property type="entry name" value="Plasmodium_Vir"/>
</dbReference>
<dbReference type="VEuPathDB" id="PlasmoDB:PocGH01_00031700"/>
<dbReference type="AlphaFoldDB" id="A0A1A8XDM3"/>
<sequence>MDLFGTNLDKLPTQRFYDILGRNVGLEYITLCESFVKKKVIENHLVSYCNILATNLQFIYEHQNELNFVEDPCTLFNYWIHDQIFEVYSIETDTIISNPIVRNFRNAWSEIKKSSHFIDKNTCNPEFYSIGTKLWKQWKSYTEYYVNYNELKNVKYHNTEECNIYKEYLNTNIKLYEMFNEFFSTNDTWKYPQCFVQDNKYKAEDLISNLNCDKFSSTMKLSLESRQPSESRRLEIEPTKVASEEIETDNTSGLTIYKPELGTLKTVMLYIFPFIGSFLVFIFLYKFTPLGSFICNSILNKNFTTSNINVKTVHKLLAYETELDDTNIVNRGHYIAYQAE</sequence>
<organism evidence="2 3">
    <name type="scientific">Plasmodium ovale curtisi</name>
    <dbReference type="NCBI Taxonomy" id="864141"/>
    <lineage>
        <taxon>Eukaryota</taxon>
        <taxon>Sar</taxon>
        <taxon>Alveolata</taxon>
        <taxon>Apicomplexa</taxon>
        <taxon>Aconoidasida</taxon>
        <taxon>Haemosporida</taxon>
        <taxon>Plasmodiidae</taxon>
        <taxon>Plasmodium</taxon>
        <taxon>Plasmodium (Plasmodium)</taxon>
    </lineage>
</organism>
<keyword evidence="1" id="KW-0472">Membrane</keyword>
<feature type="transmembrane region" description="Helical" evidence="1">
    <location>
        <begin position="267"/>
        <end position="285"/>
    </location>
</feature>
<evidence type="ECO:0000313" key="2">
    <source>
        <dbReference type="EMBL" id="SBT01957.1"/>
    </source>
</evidence>
<keyword evidence="1" id="KW-1133">Transmembrane helix</keyword>
<proteinExistence type="predicted"/>
<protein>
    <submittedName>
        <fullName evidence="2">PIR Superfamily Protein</fullName>
    </submittedName>
</protein>